<accession>A0A7K0CW44</accession>
<feature type="active site" description="Nucleophile" evidence="1">
    <location>
        <position position="51"/>
    </location>
</feature>
<dbReference type="PANTHER" id="PTHR37981:SF1">
    <property type="entry name" value="SGNH HYDROLASE-TYPE ESTERASE DOMAIN-CONTAINING PROTEIN"/>
    <property type="match status" value="1"/>
</dbReference>
<evidence type="ECO:0000313" key="4">
    <source>
        <dbReference type="Proteomes" id="UP000438448"/>
    </source>
</evidence>
<dbReference type="InterPro" id="IPR037460">
    <property type="entry name" value="SEST-like"/>
</dbReference>
<evidence type="ECO:0000259" key="2">
    <source>
        <dbReference type="Pfam" id="PF13472"/>
    </source>
</evidence>
<dbReference type="Pfam" id="PF13472">
    <property type="entry name" value="Lipase_GDSL_2"/>
    <property type="match status" value="1"/>
</dbReference>
<dbReference type="GO" id="GO:0006629">
    <property type="term" value="P:lipid metabolic process"/>
    <property type="evidence" value="ECO:0007669"/>
    <property type="project" value="TreeGrafter"/>
</dbReference>
<dbReference type="Proteomes" id="UP000438448">
    <property type="component" value="Unassembled WGS sequence"/>
</dbReference>
<dbReference type="EMBL" id="WEGK01000001">
    <property type="protein sequence ID" value="MQY17202.1"/>
    <property type="molecule type" value="Genomic_DNA"/>
</dbReference>
<protein>
    <recommendedName>
        <fullName evidence="2">SGNH hydrolase-type esterase domain-containing protein</fullName>
    </recommendedName>
</protein>
<dbReference type="Gene3D" id="3.40.50.1110">
    <property type="entry name" value="SGNH hydrolase"/>
    <property type="match status" value="1"/>
</dbReference>
<keyword evidence="4" id="KW-1185">Reference proteome</keyword>
<gene>
    <name evidence="3" type="ORF">NRB20_02650</name>
</gene>
<reference evidence="3 4" key="1">
    <citation type="submission" date="2019-10" db="EMBL/GenBank/DDBJ databases">
        <title>Nocardia macrotermitis sp. nov. and Nocardia aurantia sp. nov., isolated from the gut of fungus growing-termite Macrotermes natalensis.</title>
        <authorList>
            <person name="Benndorf R."/>
            <person name="Schwitalla J."/>
            <person name="Martin K."/>
            <person name="De Beer W."/>
            <person name="Kaster A.-K."/>
            <person name="Vollmers J."/>
            <person name="Poulsen M."/>
            <person name="Beemelmanns C."/>
        </authorList>
    </citation>
    <scope>NUCLEOTIDE SEQUENCE [LARGE SCALE GENOMIC DNA]</scope>
    <source>
        <strain evidence="3 4">RB20</strain>
    </source>
</reference>
<dbReference type="PANTHER" id="PTHR37981">
    <property type="entry name" value="LIPASE 2"/>
    <property type="match status" value="1"/>
</dbReference>
<dbReference type="CDD" id="cd01823">
    <property type="entry name" value="SEST_like"/>
    <property type="match status" value="1"/>
</dbReference>
<dbReference type="InterPro" id="IPR013830">
    <property type="entry name" value="SGNH_hydro"/>
</dbReference>
<evidence type="ECO:0000313" key="3">
    <source>
        <dbReference type="EMBL" id="MQY17202.1"/>
    </source>
</evidence>
<organism evidence="3 4">
    <name type="scientific">Nocardia macrotermitis</name>
    <dbReference type="NCBI Taxonomy" id="2585198"/>
    <lineage>
        <taxon>Bacteria</taxon>
        <taxon>Bacillati</taxon>
        <taxon>Actinomycetota</taxon>
        <taxon>Actinomycetes</taxon>
        <taxon>Mycobacteriales</taxon>
        <taxon>Nocardiaceae</taxon>
        <taxon>Nocardia</taxon>
    </lineage>
</organism>
<feature type="domain" description="SGNH hydrolase-type esterase" evidence="2">
    <location>
        <begin position="47"/>
        <end position="278"/>
    </location>
</feature>
<feature type="active site" evidence="1">
    <location>
        <position position="271"/>
    </location>
</feature>
<comment type="caution">
    <text evidence="3">The sequence shown here is derived from an EMBL/GenBank/DDBJ whole genome shotgun (WGS) entry which is preliminary data.</text>
</comment>
<sequence>MGLKHAAHYVRMPPEGACSREVSGILHHSRPGTDPESTRWHGKKYVALGSSFASGPAIAPREPDAPRLAGRSRNNYAHLVAAAAQLELTDVTSSGATCEHILHEQQYGQPPQIRAVDSATDLVTLTIGGNDVGLTQYRIAHRLPLPLRLIPPIARLGDETAVNHRLHTIEQSLTEVLTTIARRAPRARVLVVNYLSLLGPVSAQDRPVDRNYQQFAESLAAHTASAAARADAELIDARTPSLDHPPGSTGAWTIGGYLPLPGRQYPGAPFHPTAAGMAGVADLILDRLASLPPIEPQPTAES</sequence>
<dbReference type="InterPro" id="IPR036514">
    <property type="entry name" value="SGNH_hydro_sf"/>
</dbReference>
<dbReference type="GO" id="GO:0016788">
    <property type="term" value="F:hydrolase activity, acting on ester bonds"/>
    <property type="evidence" value="ECO:0007669"/>
    <property type="project" value="InterPro"/>
</dbReference>
<dbReference type="SUPFAM" id="SSF52266">
    <property type="entry name" value="SGNH hydrolase"/>
    <property type="match status" value="1"/>
</dbReference>
<dbReference type="AlphaFoldDB" id="A0A7K0CW44"/>
<proteinExistence type="predicted"/>
<name>A0A7K0CW44_9NOCA</name>
<evidence type="ECO:0000256" key="1">
    <source>
        <dbReference type="PIRSR" id="PIRSR637460-1"/>
    </source>
</evidence>